<organism evidence="1 2">
    <name type="scientific">Oedothorax gibbosus</name>
    <dbReference type="NCBI Taxonomy" id="931172"/>
    <lineage>
        <taxon>Eukaryota</taxon>
        <taxon>Metazoa</taxon>
        <taxon>Ecdysozoa</taxon>
        <taxon>Arthropoda</taxon>
        <taxon>Chelicerata</taxon>
        <taxon>Arachnida</taxon>
        <taxon>Araneae</taxon>
        <taxon>Araneomorphae</taxon>
        <taxon>Entelegynae</taxon>
        <taxon>Araneoidea</taxon>
        <taxon>Linyphiidae</taxon>
        <taxon>Erigoninae</taxon>
        <taxon>Oedothorax</taxon>
    </lineage>
</organism>
<gene>
    <name evidence="1" type="ORF">JTE90_009571</name>
</gene>
<evidence type="ECO:0000313" key="2">
    <source>
        <dbReference type="Proteomes" id="UP000827092"/>
    </source>
</evidence>
<proteinExistence type="predicted"/>
<keyword evidence="2" id="KW-1185">Reference proteome</keyword>
<accession>A0AAV6VKE0</accession>
<protein>
    <submittedName>
        <fullName evidence="1">Uncharacterized protein</fullName>
    </submittedName>
</protein>
<dbReference type="EMBL" id="JAFNEN010000071">
    <property type="protein sequence ID" value="KAG8196352.1"/>
    <property type="molecule type" value="Genomic_DNA"/>
</dbReference>
<reference evidence="1 2" key="1">
    <citation type="journal article" date="2022" name="Nat. Ecol. Evol.">
        <title>A masculinizing supergene underlies an exaggerated male reproductive morph in a spider.</title>
        <authorList>
            <person name="Hendrickx F."/>
            <person name="De Corte Z."/>
            <person name="Sonet G."/>
            <person name="Van Belleghem S.M."/>
            <person name="Kostlbacher S."/>
            <person name="Vangestel C."/>
        </authorList>
    </citation>
    <scope>NUCLEOTIDE SEQUENCE [LARGE SCALE GENOMIC DNA]</scope>
    <source>
        <strain evidence="1">W744_W776</strain>
    </source>
</reference>
<dbReference type="AlphaFoldDB" id="A0AAV6VKE0"/>
<sequence length="74" mass="8808">MVEVLRSTTRLERGRRMEDVKGDARKMQGHPSSLELESQRHTFILVDVLRTTTRQEFIGVLEDQRHTSRRGWRM</sequence>
<name>A0AAV6VKE0_9ARAC</name>
<evidence type="ECO:0000313" key="1">
    <source>
        <dbReference type="EMBL" id="KAG8196352.1"/>
    </source>
</evidence>
<comment type="caution">
    <text evidence="1">The sequence shown here is derived from an EMBL/GenBank/DDBJ whole genome shotgun (WGS) entry which is preliminary data.</text>
</comment>
<dbReference type="Proteomes" id="UP000827092">
    <property type="component" value="Unassembled WGS sequence"/>
</dbReference>